<reference evidence="3 4" key="1">
    <citation type="submission" date="2008-07" db="EMBL/GenBank/DDBJ databases">
        <authorList>
            <person name="El-Sayed N."/>
            <person name="Caler E."/>
            <person name="Inman J."/>
            <person name="Amedeo P."/>
            <person name="Hass B."/>
            <person name="Wortman J."/>
        </authorList>
    </citation>
    <scope>NUCLEOTIDE SEQUENCE [LARGE SCALE GENOMIC DNA]</scope>
    <source>
        <strain evidence="4">ATCC 50983 / TXsc</strain>
    </source>
</reference>
<name>C5KH35_PERM5</name>
<feature type="compositionally biased region" description="Acidic residues" evidence="1">
    <location>
        <begin position="112"/>
        <end position="121"/>
    </location>
</feature>
<evidence type="ECO:0000313" key="4">
    <source>
        <dbReference type="Proteomes" id="UP000007800"/>
    </source>
</evidence>
<evidence type="ECO:0000256" key="2">
    <source>
        <dbReference type="SAM" id="SignalP"/>
    </source>
</evidence>
<accession>C5KH35</accession>
<dbReference type="AlphaFoldDB" id="C5KH35"/>
<proteinExistence type="predicted"/>
<keyword evidence="2" id="KW-0732">Signal</keyword>
<gene>
    <name evidence="3" type="ORF">Pmar_PMAR003354</name>
</gene>
<feature type="chain" id="PRO_5002951891" evidence="2">
    <location>
        <begin position="24"/>
        <end position="141"/>
    </location>
</feature>
<evidence type="ECO:0000313" key="3">
    <source>
        <dbReference type="EMBL" id="EER15897.1"/>
    </source>
</evidence>
<evidence type="ECO:0000256" key="1">
    <source>
        <dbReference type="SAM" id="MobiDB-lite"/>
    </source>
</evidence>
<feature type="region of interest" description="Disordered" evidence="1">
    <location>
        <begin position="68"/>
        <end position="121"/>
    </location>
</feature>
<protein>
    <submittedName>
        <fullName evidence="3">Uncharacterized protein</fullName>
    </submittedName>
</protein>
<dbReference type="EMBL" id="GG673069">
    <property type="protein sequence ID" value="EER15897.1"/>
    <property type="molecule type" value="Genomic_DNA"/>
</dbReference>
<dbReference type="GeneID" id="9060733"/>
<organism evidence="4">
    <name type="scientific">Perkinsus marinus (strain ATCC 50983 / TXsc)</name>
    <dbReference type="NCBI Taxonomy" id="423536"/>
    <lineage>
        <taxon>Eukaryota</taxon>
        <taxon>Sar</taxon>
        <taxon>Alveolata</taxon>
        <taxon>Perkinsozoa</taxon>
        <taxon>Perkinsea</taxon>
        <taxon>Perkinsida</taxon>
        <taxon>Perkinsidae</taxon>
        <taxon>Perkinsus</taxon>
    </lineage>
</organism>
<feature type="signal peptide" evidence="2">
    <location>
        <begin position="1"/>
        <end position="23"/>
    </location>
</feature>
<feature type="compositionally biased region" description="Basic and acidic residues" evidence="1">
    <location>
        <begin position="81"/>
        <end position="106"/>
    </location>
</feature>
<keyword evidence="4" id="KW-1185">Reference proteome</keyword>
<dbReference type="RefSeq" id="XP_002784101.1">
    <property type="nucleotide sequence ID" value="XM_002784055.1"/>
</dbReference>
<sequence>MQLTTPRILTLFALIWCVAEASSKRIGKLTVKGAWKTPGRFRKDADELRKRVLSNNMVKAILIGRVSADRPNSPDALSVHGVDEVDESGHPDKGEEDMGRLKDKDATNNNEESNDIGYDIDDDEEIILADDLMEDPLSAYV</sequence>
<dbReference type="Proteomes" id="UP000007800">
    <property type="component" value="Unassembled WGS sequence"/>
</dbReference>
<dbReference type="InParanoid" id="C5KH35"/>